<dbReference type="Pfam" id="PF00528">
    <property type="entry name" value="BPD_transp_1"/>
    <property type="match status" value="2"/>
</dbReference>
<feature type="transmembrane region" description="Helical" evidence="5">
    <location>
        <begin position="23"/>
        <end position="43"/>
    </location>
</feature>
<keyword evidence="8" id="KW-1185">Reference proteome</keyword>
<comment type="subcellular location">
    <subcellularLocation>
        <location evidence="5">Cell membrane</location>
        <topology evidence="5">Multi-pass membrane protein</topology>
    </subcellularLocation>
    <subcellularLocation>
        <location evidence="1">Membrane</location>
        <topology evidence="1">Multi-pass membrane protein</topology>
    </subcellularLocation>
</comment>
<feature type="transmembrane region" description="Helical" evidence="5">
    <location>
        <begin position="556"/>
        <end position="575"/>
    </location>
</feature>
<feature type="transmembrane region" description="Helical" evidence="5">
    <location>
        <begin position="379"/>
        <end position="408"/>
    </location>
</feature>
<feature type="transmembrane region" description="Helical" evidence="5">
    <location>
        <begin position="111"/>
        <end position="134"/>
    </location>
</feature>
<evidence type="ECO:0000256" key="1">
    <source>
        <dbReference type="ARBA" id="ARBA00004141"/>
    </source>
</evidence>
<feature type="domain" description="ABC transmembrane type-1" evidence="6">
    <location>
        <begin position="73"/>
        <end position="267"/>
    </location>
</feature>
<dbReference type="AlphaFoldDB" id="A0A1H4NJF1"/>
<accession>A0A1H4NJF1</accession>
<dbReference type="STRING" id="57704.SAMN04489793_1186"/>
<dbReference type="Proteomes" id="UP000182241">
    <property type="component" value="Unassembled WGS sequence"/>
</dbReference>
<feature type="transmembrane region" description="Helical" evidence="5">
    <location>
        <begin position="140"/>
        <end position="163"/>
    </location>
</feature>
<sequence>MTTTPLAGGVLSARGRAGRTRGAGIAADVLVVLGAAALIWLVIRVGQGMNAPVDLSHAQAGIDTDPAQLPYYAARSLLRMFLALAASLVFTFVYATLAARSRRARAVLMPLLDVLQSVPILGFLSVTVTLFIALFPGSTLGLECAAIFAIFTSQAWNMTFAFYQSLISQPRELGEAAENLGLSRWQRFWRLDVPGGMIPLVWNAMMSFGGGWFFLTASEAVSVAGKEYALPGIGAYVASASTDGDLGRVGWAVLAMIVVIVAVNLLFWSPLTAWAERFRLEDSATGREPKSAVLTLLRRSHVSAVVGRALAPVVAVCDRVFGSLGGRSGTATVVAPARRRLGDLLFAAVVLALLGYGLYRCVEVILRDAGLAEVGHVLLLGLATLSRVAVVMLVATVVWVPIGVIIGLNPALSRALQPFIQIFASFPANFLFPVVTAVFVAWSIPLNVGGIVLMALGTQWYILFNVIAAASAIPGDLLEAADDMRLPRLMTWRYVLLPGVFAGYVTGGITAAGGAWNASIVAEVVSYDGREYHAYGLGDYIARATAATGVEHTAHLLLGIVVMCLFVVGTNAALWRRLYRLAERRYSL</sequence>
<keyword evidence="2 5" id="KW-0812">Transmembrane</keyword>
<dbReference type="Gene3D" id="1.10.3720.10">
    <property type="entry name" value="MetI-like"/>
    <property type="match status" value="2"/>
</dbReference>
<organism evidence="7 8">
    <name type="scientific">Tsukamurella tyrosinosolvens</name>
    <dbReference type="NCBI Taxonomy" id="57704"/>
    <lineage>
        <taxon>Bacteria</taxon>
        <taxon>Bacillati</taxon>
        <taxon>Actinomycetota</taxon>
        <taxon>Actinomycetes</taxon>
        <taxon>Mycobacteriales</taxon>
        <taxon>Tsukamurellaceae</taxon>
        <taxon>Tsukamurella</taxon>
    </lineage>
</organism>
<dbReference type="InterPro" id="IPR000515">
    <property type="entry name" value="MetI-like"/>
</dbReference>
<dbReference type="CDD" id="cd06261">
    <property type="entry name" value="TM_PBP2"/>
    <property type="match status" value="2"/>
</dbReference>
<feature type="domain" description="ABC transmembrane type-1" evidence="6">
    <location>
        <begin position="385"/>
        <end position="569"/>
    </location>
</feature>
<comment type="similarity">
    <text evidence="5">Belongs to the binding-protein-dependent transport system permease family.</text>
</comment>
<feature type="transmembrane region" description="Helical" evidence="5">
    <location>
        <begin position="494"/>
        <end position="516"/>
    </location>
</feature>
<gene>
    <name evidence="7" type="ORF">SAMN04489793_1186</name>
</gene>
<evidence type="ECO:0000259" key="6">
    <source>
        <dbReference type="PROSITE" id="PS50928"/>
    </source>
</evidence>
<dbReference type="EMBL" id="FNSA01000003">
    <property type="protein sequence ID" value="SEB95349.1"/>
    <property type="molecule type" value="Genomic_DNA"/>
</dbReference>
<dbReference type="SUPFAM" id="SSF161098">
    <property type="entry name" value="MetI-like"/>
    <property type="match status" value="2"/>
</dbReference>
<feature type="transmembrane region" description="Helical" evidence="5">
    <location>
        <begin position="341"/>
        <end position="359"/>
    </location>
</feature>
<feature type="transmembrane region" description="Helical" evidence="5">
    <location>
        <begin position="193"/>
        <end position="215"/>
    </location>
</feature>
<keyword evidence="5" id="KW-0813">Transport</keyword>
<dbReference type="PANTHER" id="PTHR42744">
    <property type="entry name" value="BINDING-PROTEIN-DEPENDENT TRANSPORT SYSTEMS INNER MEMBRANE COMPONENT"/>
    <property type="match status" value="1"/>
</dbReference>
<evidence type="ECO:0000256" key="4">
    <source>
        <dbReference type="ARBA" id="ARBA00023136"/>
    </source>
</evidence>
<dbReference type="GO" id="GO:0005886">
    <property type="term" value="C:plasma membrane"/>
    <property type="evidence" value="ECO:0007669"/>
    <property type="project" value="UniProtKB-SubCell"/>
</dbReference>
<dbReference type="GO" id="GO:0055085">
    <property type="term" value="P:transmembrane transport"/>
    <property type="evidence" value="ECO:0007669"/>
    <property type="project" value="InterPro"/>
</dbReference>
<dbReference type="PANTHER" id="PTHR42744:SF1">
    <property type="entry name" value="BINDING-PROTEIN-DEPENDENT TRANSPORT SYSTEMS INNER MEMBRANE COMPONENT"/>
    <property type="match status" value="1"/>
</dbReference>
<evidence type="ECO:0000313" key="7">
    <source>
        <dbReference type="EMBL" id="SEB95349.1"/>
    </source>
</evidence>
<evidence type="ECO:0000256" key="3">
    <source>
        <dbReference type="ARBA" id="ARBA00022989"/>
    </source>
</evidence>
<evidence type="ECO:0000256" key="5">
    <source>
        <dbReference type="RuleBase" id="RU363032"/>
    </source>
</evidence>
<evidence type="ECO:0000313" key="8">
    <source>
        <dbReference type="Proteomes" id="UP000182241"/>
    </source>
</evidence>
<protein>
    <submittedName>
        <fullName evidence="7">NitT/TauT family transport system permease protein</fullName>
    </submittedName>
</protein>
<feature type="transmembrane region" description="Helical" evidence="5">
    <location>
        <begin position="77"/>
        <end position="99"/>
    </location>
</feature>
<keyword evidence="4 5" id="KW-0472">Membrane</keyword>
<proteinExistence type="inferred from homology"/>
<name>A0A1H4NJF1_TSUTY</name>
<dbReference type="RefSeq" id="WP_082791299.1">
    <property type="nucleotide sequence ID" value="NZ_FNSA01000003.1"/>
</dbReference>
<feature type="transmembrane region" description="Helical" evidence="5">
    <location>
        <begin position="450"/>
        <end position="473"/>
    </location>
</feature>
<dbReference type="PROSITE" id="PS50928">
    <property type="entry name" value="ABC_TM1"/>
    <property type="match status" value="2"/>
</dbReference>
<evidence type="ECO:0000256" key="2">
    <source>
        <dbReference type="ARBA" id="ARBA00022692"/>
    </source>
</evidence>
<feature type="transmembrane region" description="Helical" evidence="5">
    <location>
        <begin position="420"/>
        <end position="444"/>
    </location>
</feature>
<reference evidence="8" key="1">
    <citation type="submission" date="2016-10" db="EMBL/GenBank/DDBJ databases">
        <authorList>
            <person name="Varghese N."/>
            <person name="Submissions S."/>
        </authorList>
    </citation>
    <scope>NUCLEOTIDE SEQUENCE [LARGE SCALE GENOMIC DNA]</scope>
    <source>
        <strain evidence="8">DSM 44234</strain>
    </source>
</reference>
<feature type="transmembrane region" description="Helical" evidence="5">
    <location>
        <begin position="249"/>
        <end position="269"/>
    </location>
</feature>
<keyword evidence="3 5" id="KW-1133">Transmembrane helix</keyword>
<dbReference type="InterPro" id="IPR035906">
    <property type="entry name" value="MetI-like_sf"/>
</dbReference>